<proteinExistence type="predicted"/>
<dbReference type="Proteomes" id="UP001162156">
    <property type="component" value="Unassembled WGS sequence"/>
</dbReference>
<accession>A0AAV8YMC0</accession>
<sequence>MPKKRKVCTLLVLIDNSFLRIHHNNIRSAIAQILKSIDEANSLFRSTDFDNDGYPDNIGFLIKYFIVLQSERSPMNVFSNITKTLIDGMTFFI</sequence>
<dbReference type="InterPro" id="IPR024079">
    <property type="entry name" value="MetalloPept_cat_dom_sf"/>
</dbReference>
<keyword evidence="2" id="KW-1185">Reference proteome</keyword>
<gene>
    <name evidence="1" type="ORF">NQ314_007403</name>
</gene>
<organism evidence="1 2">
    <name type="scientific">Rhamnusium bicolor</name>
    <dbReference type="NCBI Taxonomy" id="1586634"/>
    <lineage>
        <taxon>Eukaryota</taxon>
        <taxon>Metazoa</taxon>
        <taxon>Ecdysozoa</taxon>
        <taxon>Arthropoda</taxon>
        <taxon>Hexapoda</taxon>
        <taxon>Insecta</taxon>
        <taxon>Pterygota</taxon>
        <taxon>Neoptera</taxon>
        <taxon>Endopterygota</taxon>
        <taxon>Coleoptera</taxon>
        <taxon>Polyphaga</taxon>
        <taxon>Cucujiformia</taxon>
        <taxon>Chrysomeloidea</taxon>
        <taxon>Cerambycidae</taxon>
        <taxon>Lepturinae</taxon>
        <taxon>Rhagiini</taxon>
        <taxon>Rhamnusium</taxon>
    </lineage>
</organism>
<evidence type="ECO:0000313" key="1">
    <source>
        <dbReference type="EMBL" id="KAJ8953029.1"/>
    </source>
</evidence>
<evidence type="ECO:0000313" key="2">
    <source>
        <dbReference type="Proteomes" id="UP001162156"/>
    </source>
</evidence>
<name>A0AAV8YMC0_9CUCU</name>
<dbReference type="Gene3D" id="3.40.390.10">
    <property type="entry name" value="Collagenase (Catalytic Domain)"/>
    <property type="match status" value="1"/>
</dbReference>
<dbReference type="SUPFAM" id="SSF55486">
    <property type="entry name" value="Metalloproteases ('zincins'), catalytic domain"/>
    <property type="match status" value="1"/>
</dbReference>
<dbReference type="GO" id="GO:0008237">
    <property type="term" value="F:metallopeptidase activity"/>
    <property type="evidence" value="ECO:0007669"/>
    <property type="project" value="InterPro"/>
</dbReference>
<protein>
    <submittedName>
        <fullName evidence="1">Uncharacterized protein</fullName>
    </submittedName>
</protein>
<dbReference type="EMBL" id="JANEYF010001991">
    <property type="protein sequence ID" value="KAJ8953029.1"/>
    <property type="molecule type" value="Genomic_DNA"/>
</dbReference>
<reference evidence="1" key="1">
    <citation type="journal article" date="2023" name="Insect Mol. Biol.">
        <title>Genome sequencing provides insights into the evolution of gene families encoding plant cell wall-degrading enzymes in longhorned beetles.</title>
        <authorList>
            <person name="Shin N.R."/>
            <person name="Okamura Y."/>
            <person name="Kirsch R."/>
            <person name="Pauchet Y."/>
        </authorList>
    </citation>
    <scope>NUCLEOTIDE SEQUENCE</scope>
    <source>
        <strain evidence="1">RBIC_L_NR</strain>
    </source>
</reference>
<dbReference type="AlphaFoldDB" id="A0AAV8YMC0"/>
<comment type="caution">
    <text evidence="1">The sequence shown here is derived from an EMBL/GenBank/DDBJ whole genome shotgun (WGS) entry which is preliminary data.</text>
</comment>